<keyword evidence="2" id="KW-0812">Transmembrane</keyword>
<evidence type="ECO:0000313" key="3">
    <source>
        <dbReference type="EMBL" id="KEQ17420.1"/>
    </source>
</evidence>
<accession>A0A081NG47</accession>
<evidence type="ECO:0000256" key="1">
    <source>
        <dbReference type="SAM" id="MobiDB-lite"/>
    </source>
</evidence>
<protein>
    <submittedName>
        <fullName evidence="3">Uncharacterized protein</fullName>
    </submittedName>
</protein>
<proteinExistence type="predicted"/>
<dbReference type="EMBL" id="JOKH01000003">
    <property type="protein sequence ID" value="KEQ17420.1"/>
    <property type="molecule type" value="Genomic_DNA"/>
</dbReference>
<evidence type="ECO:0000313" key="4">
    <source>
        <dbReference type="Proteomes" id="UP000028073"/>
    </source>
</evidence>
<feature type="region of interest" description="Disordered" evidence="1">
    <location>
        <begin position="148"/>
        <end position="174"/>
    </location>
</feature>
<comment type="caution">
    <text evidence="3">The sequence shown here is derived from an EMBL/GenBank/DDBJ whole genome shotgun (WGS) entry which is preliminary data.</text>
</comment>
<keyword evidence="2" id="KW-1133">Transmembrane helix</keyword>
<name>A0A081NG47_9GAMM</name>
<feature type="transmembrane region" description="Helical" evidence="2">
    <location>
        <begin position="37"/>
        <end position="56"/>
    </location>
</feature>
<reference evidence="3 4" key="1">
    <citation type="submission" date="2014-06" db="EMBL/GenBank/DDBJ databases">
        <title>Whole Genome Sequences of Three Symbiotic Endozoicomonas Bacteria.</title>
        <authorList>
            <person name="Neave M.J."/>
            <person name="Apprill A."/>
            <person name="Voolstra C.R."/>
        </authorList>
    </citation>
    <scope>NUCLEOTIDE SEQUENCE [LARGE SCALE GENOMIC DNA]</scope>
    <source>
        <strain evidence="3 4">DSM 25634</strain>
    </source>
</reference>
<organism evidence="3 4">
    <name type="scientific">Endozoicomonas numazuensis</name>
    <dbReference type="NCBI Taxonomy" id="1137799"/>
    <lineage>
        <taxon>Bacteria</taxon>
        <taxon>Pseudomonadati</taxon>
        <taxon>Pseudomonadota</taxon>
        <taxon>Gammaproteobacteria</taxon>
        <taxon>Oceanospirillales</taxon>
        <taxon>Endozoicomonadaceae</taxon>
        <taxon>Endozoicomonas</taxon>
    </lineage>
</organism>
<dbReference type="STRING" id="1137799.GZ78_16655"/>
<keyword evidence="2" id="KW-0472">Membrane</keyword>
<dbReference type="Proteomes" id="UP000028073">
    <property type="component" value="Unassembled WGS sequence"/>
</dbReference>
<gene>
    <name evidence="3" type="ORF">GZ78_16655</name>
</gene>
<sequence>MFFFPSSKLSAIESSRKAMVLLCEGQEVQTEGDVMKGILILIALVITGFLLLIYSFKVFSLSQEDKKETEKLQVVIEQLDSVRREAVYKYLDGGPLLQGNSYRSYDQSRRARLNQMSHQELVATLKQLESKQIEQAARLAGIAIKPDEKKDQTRESTGFDATVRRGSDSGKTGAKTACSSYMASYCEDLLKHQPAGQRFDDMPHSVPDFVDPSHEEYTVTIPPVITGGQPKNVKVRVSPGKMELLKQKQRLDKILIDDVLRMTGKLP</sequence>
<evidence type="ECO:0000256" key="2">
    <source>
        <dbReference type="SAM" id="Phobius"/>
    </source>
</evidence>
<keyword evidence="4" id="KW-1185">Reference proteome</keyword>
<dbReference type="AlphaFoldDB" id="A0A081NG47"/>